<evidence type="ECO:0000256" key="3">
    <source>
        <dbReference type="ARBA" id="ARBA00018787"/>
    </source>
</evidence>
<dbReference type="PANTHER" id="PTHR35794">
    <property type="entry name" value="CELL DIVISION PROTEIN DIVIVA"/>
    <property type="match status" value="1"/>
</dbReference>
<feature type="region of interest" description="Disordered" evidence="9">
    <location>
        <begin position="58"/>
        <end position="77"/>
    </location>
</feature>
<feature type="non-terminal residue" evidence="10">
    <location>
        <position position="147"/>
    </location>
</feature>
<evidence type="ECO:0000256" key="1">
    <source>
        <dbReference type="ARBA" id="ARBA00004496"/>
    </source>
</evidence>
<dbReference type="Pfam" id="PF05103">
    <property type="entry name" value="DivIVA"/>
    <property type="match status" value="1"/>
</dbReference>
<organism evidence="10 11">
    <name type="scientific">Microbacterium ginsengisoli</name>
    <dbReference type="NCBI Taxonomy" id="400772"/>
    <lineage>
        <taxon>Bacteria</taxon>
        <taxon>Bacillati</taxon>
        <taxon>Actinomycetota</taxon>
        <taxon>Actinomycetes</taxon>
        <taxon>Micrococcales</taxon>
        <taxon>Microbacteriaceae</taxon>
        <taxon>Microbacterium</taxon>
    </lineage>
</organism>
<proteinExistence type="inferred from homology"/>
<dbReference type="EMBL" id="DMNG01000082">
    <property type="protein sequence ID" value="HAN23903.1"/>
    <property type="molecule type" value="Genomic_DNA"/>
</dbReference>
<dbReference type="GO" id="GO:0051301">
    <property type="term" value="P:cell division"/>
    <property type="evidence" value="ECO:0007669"/>
    <property type="project" value="UniProtKB-KW"/>
</dbReference>
<keyword evidence="5 10" id="KW-0132">Cell division</keyword>
<keyword evidence="6" id="KW-0175">Coiled coil</keyword>
<keyword evidence="7" id="KW-0131">Cell cycle</keyword>
<evidence type="ECO:0000313" key="10">
    <source>
        <dbReference type="EMBL" id="HAN23903.1"/>
    </source>
</evidence>
<dbReference type="InterPro" id="IPR019933">
    <property type="entry name" value="DivIVA_domain"/>
</dbReference>
<dbReference type="NCBIfam" id="TIGR03544">
    <property type="entry name" value="DivI1A_domain"/>
    <property type="match status" value="1"/>
</dbReference>
<comment type="subcellular location">
    <subcellularLocation>
        <location evidence="1">Cytoplasm</location>
    </subcellularLocation>
</comment>
<dbReference type="Proteomes" id="UP000257479">
    <property type="component" value="Unassembled WGS sequence"/>
</dbReference>
<dbReference type="InterPro" id="IPR007793">
    <property type="entry name" value="DivIVA_fam"/>
</dbReference>
<gene>
    <name evidence="10" type="ORF">DCP95_04940</name>
</gene>
<sequence>MALTPDDVVTKQFQHVRFKEGFDPDEVDDFLDEIVVEWRKALTENDELKAKIAELEAGAAAAPDAPAPAPAVEEAPVPAPAPAAVPVEGAAATAGILELAQRLHDEHVAEGKAQREQLVAEAKAQAAVIIGDAEARGRDEIARLEKE</sequence>
<evidence type="ECO:0000256" key="7">
    <source>
        <dbReference type="ARBA" id="ARBA00023306"/>
    </source>
</evidence>
<name>A0A3C1KBQ2_9MICO</name>
<evidence type="ECO:0000256" key="2">
    <source>
        <dbReference type="ARBA" id="ARBA00009008"/>
    </source>
</evidence>
<evidence type="ECO:0000256" key="6">
    <source>
        <dbReference type="ARBA" id="ARBA00023054"/>
    </source>
</evidence>
<protein>
    <recommendedName>
        <fullName evidence="3">Cell wall synthesis protein Wag31</fullName>
    </recommendedName>
    <alternativeName>
        <fullName evidence="8">Antigen 84</fullName>
    </alternativeName>
</protein>
<evidence type="ECO:0000256" key="9">
    <source>
        <dbReference type="SAM" id="MobiDB-lite"/>
    </source>
</evidence>
<evidence type="ECO:0000256" key="4">
    <source>
        <dbReference type="ARBA" id="ARBA00022490"/>
    </source>
</evidence>
<feature type="compositionally biased region" description="Low complexity" evidence="9">
    <location>
        <begin position="58"/>
        <end position="76"/>
    </location>
</feature>
<evidence type="ECO:0000256" key="5">
    <source>
        <dbReference type="ARBA" id="ARBA00022618"/>
    </source>
</evidence>
<evidence type="ECO:0000313" key="11">
    <source>
        <dbReference type="Proteomes" id="UP000257479"/>
    </source>
</evidence>
<accession>A0A3C1KBQ2</accession>
<dbReference type="Gene3D" id="6.10.250.660">
    <property type="match status" value="1"/>
</dbReference>
<comment type="caution">
    <text evidence="10">The sequence shown here is derived from an EMBL/GenBank/DDBJ whole genome shotgun (WGS) entry which is preliminary data.</text>
</comment>
<dbReference type="GO" id="GO:0005737">
    <property type="term" value="C:cytoplasm"/>
    <property type="evidence" value="ECO:0007669"/>
    <property type="project" value="UniProtKB-SubCell"/>
</dbReference>
<keyword evidence="4" id="KW-0963">Cytoplasm</keyword>
<evidence type="ECO:0000256" key="8">
    <source>
        <dbReference type="ARBA" id="ARBA00031737"/>
    </source>
</evidence>
<dbReference type="AlphaFoldDB" id="A0A3C1KBQ2"/>
<dbReference type="PANTHER" id="PTHR35794:SF2">
    <property type="entry name" value="CELL DIVISION PROTEIN DIVIVA"/>
    <property type="match status" value="1"/>
</dbReference>
<comment type="similarity">
    <text evidence="2">Belongs to the DivIVA family.</text>
</comment>
<reference evidence="10 11" key="1">
    <citation type="journal article" date="2018" name="Nat. Biotechnol.">
        <title>A standardized bacterial taxonomy based on genome phylogeny substantially revises the tree of life.</title>
        <authorList>
            <person name="Parks D.H."/>
            <person name="Chuvochina M."/>
            <person name="Waite D.W."/>
            <person name="Rinke C."/>
            <person name="Skarshewski A."/>
            <person name="Chaumeil P.A."/>
            <person name="Hugenholtz P."/>
        </authorList>
    </citation>
    <scope>NUCLEOTIDE SEQUENCE [LARGE SCALE GENOMIC DNA]</scope>
    <source>
        <strain evidence="10">UBA9152</strain>
    </source>
</reference>